<organism evidence="1 2">
    <name type="scientific">Chaetomium tenue</name>
    <dbReference type="NCBI Taxonomy" id="1854479"/>
    <lineage>
        <taxon>Eukaryota</taxon>
        <taxon>Fungi</taxon>
        <taxon>Dikarya</taxon>
        <taxon>Ascomycota</taxon>
        <taxon>Pezizomycotina</taxon>
        <taxon>Sordariomycetes</taxon>
        <taxon>Sordariomycetidae</taxon>
        <taxon>Sordariales</taxon>
        <taxon>Chaetomiaceae</taxon>
        <taxon>Chaetomium</taxon>
    </lineage>
</organism>
<reference evidence="1 2" key="1">
    <citation type="journal article" date="2021" name="Nat. Commun.">
        <title>Genetic determinants of endophytism in the Arabidopsis root mycobiome.</title>
        <authorList>
            <person name="Mesny F."/>
            <person name="Miyauchi S."/>
            <person name="Thiergart T."/>
            <person name="Pickel B."/>
            <person name="Atanasova L."/>
            <person name="Karlsson M."/>
            <person name="Huettel B."/>
            <person name="Barry K.W."/>
            <person name="Haridas S."/>
            <person name="Chen C."/>
            <person name="Bauer D."/>
            <person name="Andreopoulos W."/>
            <person name="Pangilinan J."/>
            <person name="LaButti K."/>
            <person name="Riley R."/>
            <person name="Lipzen A."/>
            <person name="Clum A."/>
            <person name="Drula E."/>
            <person name="Henrissat B."/>
            <person name="Kohler A."/>
            <person name="Grigoriev I.V."/>
            <person name="Martin F.M."/>
            <person name="Hacquard S."/>
        </authorList>
    </citation>
    <scope>NUCLEOTIDE SEQUENCE [LARGE SCALE GENOMIC DNA]</scope>
    <source>
        <strain evidence="1 2">MPI-SDFR-AT-0079</strain>
    </source>
</reference>
<keyword evidence="2" id="KW-1185">Reference proteome</keyword>
<proteinExistence type="predicted"/>
<evidence type="ECO:0000313" key="2">
    <source>
        <dbReference type="Proteomes" id="UP000724584"/>
    </source>
</evidence>
<name>A0ACB7PPP1_9PEZI</name>
<comment type="caution">
    <text evidence="1">The sequence shown here is derived from an EMBL/GenBank/DDBJ whole genome shotgun (WGS) entry which is preliminary data.</text>
</comment>
<sequence>MNGGVSKTRRSLQKKRYWTLLRVTLRMIPKSPEQDDVGLRTHFCLLRPQDDFRVDLQHVNSQSTASLKYWASVVDLCNEFVRIYPADEGGRDVFALGSVIVKSSHLHNPGNGQHTEIDYTFADANELRAVAIAKSILKDVRVPEIFFSGKINGRQVLVQERLPGVSLTVAWPYLSQDQKEAFKQQARKILRQLHAVKPTDGRQARSHIVQDPNILSNGRIHPLEGDILFSNTNNDPDMSFMHNDFTESNCIVDNDRIVGLVDWEMAGFFGWKTAGEVHRRIRTPQREHFANANLSEARLQEIMFWNDLYDAGTPGF</sequence>
<protein>
    <submittedName>
        <fullName evidence="1">Kinase-like domain-containing protein</fullName>
    </submittedName>
</protein>
<accession>A0ACB7PPP1</accession>
<gene>
    <name evidence="1" type="ORF">F5144DRAFT_589218</name>
</gene>
<evidence type="ECO:0000313" key="1">
    <source>
        <dbReference type="EMBL" id="KAH6650835.1"/>
    </source>
</evidence>
<dbReference type="Proteomes" id="UP000724584">
    <property type="component" value="Unassembled WGS sequence"/>
</dbReference>
<dbReference type="EMBL" id="JAGIZQ010000001">
    <property type="protein sequence ID" value="KAH6650835.1"/>
    <property type="molecule type" value="Genomic_DNA"/>
</dbReference>